<organism evidence="1 2">
    <name type="scientific">Mesorhizobium sangaii</name>
    <dbReference type="NCBI Taxonomy" id="505389"/>
    <lineage>
        <taxon>Bacteria</taxon>
        <taxon>Pseudomonadati</taxon>
        <taxon>Pseudomonadota</taxon>
        <taxon>Alphaproteobacteria</taxon>
        <taxon>Hyphomicrobiales</taxon>
        <taxon>Phyllobacteriaceae</taxon>
        <taxon>Mesorhizobium</taxon>
    </lineage>
</organism>
<evidence type="ECO:0000313" key="1">
    <source>
        <dbReference type="EMBL" id="MBB6413464.1"/>
    </source>
</evidence>
<dbReference type="Proteomes" id="UP000556329">
    <property type="component" value="Unassembled WGS sequence"/>
</dbReference>
<name>A0A841PDR6_9HYPH</name>
<sequence length="32" mass="3655">MIRNGHSWPAFLETVARSNRLSCCIYADAKML</sequence>
<comment type="caution">
    <text evidence="1">The sequence shown here is derived from an EMBL/GenBank/DDBJ whole genome shotgun (WGS) entry which is preliminary data.</text>
</comment>
<gene>
    <name evidence="1" type="ORF">HNQ71_006168</name>
</gene>
<dbReference type="EMBL" id="JACHEF010000008">
    <property type="protein sequence ID" value="MBB6413464.1"/>
    <property type="molecule type" value="Genomic_DNA"/>
</dbReference>
<protein>
    <submittedName>
        <fullName evidence="1">Uncharacterized protein</fullName>
    </submittedName>
</protein>
<keyword evidence="2" id="KW-1185">Reference proteome</keyword>
<evidence type="ECO:0000313" key="2">
    <source>
        <dbReference type="Proteomes" id="UP000556329"/>
    </source>
</evidence>
<reference evidence="1 2" key="1">
    <citation type="submission" date="2020-08" db="EMBL/GenBank/DDBJ databases">
        <title>Genomic Encyclopedia of Type Strains, Phase IV (KMG-IV): sequencing the most valuable type-strain genomes for metagenomic binning, comparative biology and taxonomic classification.</title>
        <authorList>
            <person name="Goeker M."/>
        </authorList>
    </citation>
    <scope>NUCLEOTIDE SEQUENCE [LARGE SCALE GENOMIC DNA]</scope>
    <source>
        <strain evidence="1 2">DSM 100039</strain>
    </source>
</reference>
<dbReference type="AlphaFoldDB" id="A0A841PDR6"/>
<proteinExistence type="predicted"/>
<accession>A0A841PDR6</accession>